<sequence length="102" mass="11769">MASEEAINAKFVAFEIRMEEKMRSLIAKFNIGQTSTEDSRRSKGVATVYSYGGDFLRAYLRRMIEPRGLKDKGHSPTSHAEAYSPLYYYQSPRIKEINKRRA</sequence>
<organism evidence="1 2">
    <name type="scientific">Ensete ventricosum</name>
    <name type="common">Abyssinian banana</name>
    <name type="synonym">Musa ensete</name>
    <dbReference type="NCBI Taxonomy" id="4639"/>
    <lineage>
        <taxon>Eukaryota</taxon>
        <taxon>Viridiplantae</taxon>
        <taxon>Streptophyta</taxon>
        <taxon>Embryophyta</taxon>
        <taxon>Tracheophyta</taxon>
        <taxon>Spermatophyta</taxon>
        <taxon>Magnoliopsida</taxon>
        <taxon>Liliopsida</taxon>
        <taxon>Zingiberales</taxon>
        <taxon>Musaceae</taxon>
        <taxon>Ensete</taxon>
    </lineage>
</organism>
<evidence type="ECO:0000313" key="1">
    <source>
        <dbReference type="EMBL" id="RRT59607.1"/>
    </source>
</evidence>
<dbReference type="Proteomes" id="UP000287651">
    <property type="component" value="Unassembled WGS sequence"/>
</dbReference>
<reference evidence="1 2" key="1">
    <citation type="journal article" date="2014" name="Agronomy (Basel)">
        <title>A Draft Genome Sequence for Ensete ventricosum, the Drought-Tolerant Tree Against Hunger.</title>
        <authorList>
            <person name="Harrison J."/>
            <person name="Moore K.A."/>
            <person name="Paszkiewicz K."/>
            <person name="Jones T."/>
            <person name="Grant M."/>
            <person name="Ambacheew D."/>
            <person name="Muzemil S."/>
            <person name="Studholme D.J."/>
        </authorList>
    </citation>
    <scope>NUCLEOTIDE SEQUENCE [LARGE SCALE GENOMIC DNA]</scope>
</reference>
<dbReference type="EMBL" id="AMZH03008145">
    <property type="protein sequence ID" value="RRT59607.1"/>
    <property type="molecule type" value="Genomic_DNA"/>
</dbReference>
<dbReference type="AlphaFoldDB" id="A0A426Z6J8"/>
<proteinExistence type="predicted"/>
<name>A0A426Z6J8_ENSVE</name>
<gene>
    <name evidence="1" type="ORF">B296_00002600</name>
</gene>
<accession>A0A426Z6J8</accession>
<comment type="caution">
    <text evidence="1">The sequence shown here is derived from an EMBL/GenBank/DDBJ whole genome shotgun (WGS) entry which is preliminary data.</text>
</comment>
<evidence type="ECO:0000313" key="2">
    <source>
        <dbReference type="Proteomes" id="UP000287651"/>
    </source>
</evidence>
<protein>
    <submittedName>
        <fullName evidence="1">Uncharacterized protein</fullName>
    </submittedName>
</protein>